<evidence type="ECO:0000259" key="2">
    <source>
        <dbReference type="Pfam" id="PF13579"/>
    </source>
</evidence>
<evidence type="ECO:0000313" key="4">
    <source>
        <dbReference type="Proteomes" id="UP000184171"/>
    </source>
</evidence>
<feature type="domain" description="Glycosyl transferase family 1" evidence="1">
    <location>
        <begin position="206"/>
        <end position="334"/>
    </location>
</feature>
<dbReference type="Proteomes" id="UP000184171">
    <property type="component" value="Unassembled WGS sequence"/>
</dbReference>
<dbReference type="InterPro" id="IPR001296">
    <property type="entry name" value="Glyco_trans_1"/>
</dbReference>
<dbReference type="OrthoDB" id="5405057at2"/>
<organism evidence="3 4">
    <name type="scientific">Malonomonas rubra DSM 5091</name>
    <dbReference type="NCBI Taxonomy" id="1122189"/>
    <lineage>
        <taxon>Bacteria</taxon>
        <taxon>Pseudomonadati</taxon>
        <taxon>Thermodesulfobacteriota</taxon>
        <taxon>Desulfuromonadia</taxon>
        <taxon>Desulfuromonadales</taxon>
        <taxon>Geopsychrobacteraceae</taxon>
        <taxon>Malonomonas</taxon>
    </lineage>
</organism>
<gene>
    <name evidence="3" type="ORF">SAMN02745165_02602</name>
</gene>
<dbReference type="STRING" id="1122189.SAMN02745165_02602"/>
<dbReference type="InterPro" id="IPR050194">
    <property type="entry name" value="Glycosyltransferase_grp1"/>
</dbReference>
<accession>A0A1M6K1E0</accession>
<proteinExistence type="predicted"/>
<dbReference type="Pfam" id="PF13579">
    <property type="entry name" value="Glyco_trans_4_4"/>
    <property type="match status" value="1"/>
</dbReference>
<dbReference type="Gene3D" id="3.40.50.2000">
    <property type="entry name" value="Glycogen Phosphorylase B"/>
    <property type="match status" value="2"/>
</dbReference>
<keyword evidence="4" id="KW-1185">Reference proteome</keyword>
<name>A0A1M6K1E0_MALRU</name>
<dbReference type="GO" id="GO:0016758">
    <property type="term" value="F:hexosyltransferase activity"/>
    <property type="evidence" value="ECO:0007669"/>
    <property type="project" value="TreeGrafter"/>
</dbReference>
<protein>
    <submittedName>
        <fullName evidence="3">Glycosyltransferase involved in cell wall bisynthesis</fullName>
    </submittedName>
</protein>
<evidence type="ECO:0000259" key="1">
    <source>
        <dbReference type="Pfam" id="PF00534"/>
    </source>
</evidence>
<dbReference type="InterPro" id="IPR028098">
    <property type="entry name" value="Glyco_trans_4-like_N"/>
</dbReference>
<feature type="domain" description="Glycosyltransferase subfamily 4-like N-terminal" evidence="2">
    <location>
        <begin position="21"/>
        <end position="203"/>
    </location>
</feature>
<sequence length="414" mass="46281">MPERSPLKILHILSQLPAATGSGVYLQALLNHAELHGYHNYLLAGVPGDYESRVQLKKLASHDYCVVQFEQDLPFPIVGMSDVMPYPSTRFSELTASDVQLYQDCFSACLEDAVKRWQPDLIHSHHLWLLTSLARQRCPQIPMLVSCHGSDLRQFVNCRHLQQEVLQGCRKVDAVCALSGPQKEDIHQLYGIDAGKIHIVGAGYDRKKFSPSTAGKSGRLQIIYAGKLSRAKGVPWLLKALLPLEEDFIFHLVGDSDGHEKQDILQLAEQLGQKVMIHGNLEQQELAVLMRQSDLFVLPSFFEGLPLVLLEALASGCRLVTTALPGVVELFGNLNSPWIELVNLPKMAGIDSPAQEGEEVFISALRRALQAQIRSLKKERNQSFPTEIQSLLEEYSWGGIFSKIETLYNQLLLK</sequence>
<dbReference type="EMBL" id="FQZT01000009">
    <property type="protein sequence ID" value="SHJ52700.1"/>
    <property type="molecule type" value="Genomic_DNA"/>
</dbReference>
<evidence type="ECO:0000313" key="3">
    <source>
        <dbReference type="EMBL" id="SHJ52700.1"/>
    </source>
</evidence>
<dbReference type="SUPFAM" id="SSF53756">
    <property type="entry name" value="UDP-Glycosyltransferase/glycogen phosphorylase"/>
    <property type="match status" value="1"/>
</dbReference>
<dbReference type="PANTHER" id="PTHR45947">
    <property type="entry name" value="SULFOQUINOVOSYL TRANSFERASE SQD2"/>
    <property type="match status" value="1"/>
</dbReference>
<keyword evidence="3" id="KW-0808">Transferase</keyword>
<dbReference type="CDD" id="cd03801">
    <property type="entry name" value="GT4_PimA-like"/>
    <property type="match status" value="1"/>
</dbReference>
<reference evidence="3 4" key="1">
    <citation type="submission" date="2016-11" db="EMBL/GenBank/DDBJ databases">
        <authorList>
            <person name="Jaros S."/>
            <person name="Januszkiewicz K."/>
            <person name="Wedrychowicz H."/>
        </authorList>
    </citation>
    <scope>NUCLEOTIDE SEQUENCE [LARGE SCALE GENOMIC DNA]</scope>
    <source>
        <strain evidence="3 4">DSM 5091</strain>
    </source>
</reference>
<dbReference type="RefSeq" id="WP_072909165.1">
    <property type="nucleotide sequence ID" value="NZ_FQZT01000009.1"/>
</dbReference>
<dbReference type="PANTHER" id="PTHR45947:SF3">
    <property type="entry name" value="SULFOQUINOVOSYL TRANSFERASE SQD2"/>
    <property type="match status" value="1"/>
</dbReference>
<dbReference type="AlphaFoldDB" id="A0A1M6K1E0"/>
<dbReference type="Pfam" id="PF00534">
    <property type="entry name" value="Glycos_transf_1"/>
    <property type="match status" value="1"/>
</dbReference>